<dbReference type="InterPro" id="IPR034660">
    <property type="entry name" value="DinB/YfiT-like"/>
</dbReference>
<organism evidence="2 3">
    <name type="scientific">Blastococcus jejuensis</name>
    <dbReference type="NCBI Taxonomy" id="351224"/>
    <lineage>
        <taxon>Bacteria</taxon>
        <taxon>Bacillati</taxon>
        <taxon>Actinomycetota</taxon>
        <taxon>Actinomycetes</taxon>
        <taxon>Geodermatophilales</taxon>
        <taxon>Geodermatophilaceae</taxon>
        <taxon>Blastococcus</taxon>
    </lineage>
</organism>
<keyword evidence="3" id="KW-1185">Reference proteome</keyword>
<reference evidence="3" key="1">
    <citation type="journal article" date="2019" name="Int. J. Syst. Evol. Microbiol.">
        <title>The Global Catalogue of Microorganisms (GCM) 10K type strain sequencing project: providing services to taxonomists for standard genome sequencing and annotation.</title>
        <authorList>
            <consortium name="The Broad Institute Genomics Platform"/>
            <consortium name="The Broad Institute Genome Sequencing Center for Infectious Disease"/>
            <person name="Wu L."/>
            <person name="Ma J."/>
        </authorList>
    </citation>
    <scope>NUCLEOTIDE SEQUENCE [LARGE SCALE GENOMIC DNA]</scope>
    <source>
        <strain evidence="3">JCM 15614</strain>
    </source>
</reference>
<feature type="domain" description="Mycothiol-dependent maleylpyruvate isomerase metal-binding" evidence="1">
    <location>
        <begin position="2"/>
        <end position="103"/>
    </location>
</feature>
<dbReference type="NCBIfam" id="TIGR03083">
    <property type="entry name" value="maleylpyruvate isomerase family mycothiol-dependent enzyme"/>
    <property type="match status" value="1"/>
</dbReference>
<dbReference type="InterPro" id="IPR024344">
    <property type="entry name" value="MDMPI_metal-binding"/>
</dbReference>
<dbReference type="Proteomes" id="UP001499924">
    <property type="component" value="Unassembled WGS sequence"/>
</dbReference>
<evidence type="ECO:0000313" key="2">
    <source>
        <dbReference type="EMBL" id="GAA3162790.1"/>
    </source>
</evidence>
<evidence type="ECO:0000259" key="1">
    <source>
        <dbReference type="Pfam" id="PF11716"/>
    </source>
</evidence>
<name>A0ABP6NZF4_9ACTN</name>
<dbReference type="SUPFAM" id="SSF109854">
    <property type="entry name" value="DinB/YfiT-like putative metalloenzymes"/>
    <property type="match status" value="1"/>
</dbReference>
<comment type="caution">
    <text evidence="2">The sequence shown here is derived from an EMBL/GenBank/DDBJ whole genome shotgun (WGS) entry which is preliminary data.</text>
</comment>
<accession>A0ABP6NZF4</accession>
<dbReference type="Pfam" id="PF11716">
    <property type="entry name" value="MDMPI_N"/>
    <property type="match status" value="1"/>
</dbReference>
<proteinExistence type="predicted"/>
<dbReference type="InterPro" id="IPR017517">
    <property type="entry name" value="Maleyloyr_isom"/>
</dbReference>
<evidence type="ECO:0000313" key="3">
    <source>
        <dbReference type="Proteomes" id="UP001499924"/>
    </source>
</evidence>
<dbReference type="EMBL" id="BAAAVV010000002">
    <property type="protein sequence ID" value="GAA3162790.1"/>
    <property type="molecule type" value="Genomic_DNA"/>
</dbReference>
<dbReference type="Gene3D" id="1.20.120.450">
    <property type="entry name" value="dinb family like domain"/>
    <property type="match status" value="1"/>
</dbReference>
<gene>
    <name evidence="2" type="ORF">GCM10010531_13390</name>
</gene>
<sequence length="155" mass="16405">MAHVHGNALALGRLASWAATGTESRMYSSREARDAEIEQLAALPAAELRKLAHASAEELGRALDGLSPDQWQQPVVTATGRTVPATEIPWIRAREVAVHAVDLDAGVTFADLPDDLRTAVAVEVVTKRAAGPEGPALTAWLTGRSTEAPTLGPWL</sequence>
<protein>
    <recommendedName>
        <fullName evidence="1">Mycothiol-dependent maleylpyruvate isomerase metal-binding domain-containing protein</fullName>
    </recommendedName>
</protein>